<feature type="compositionally biased region" description="Basic and acidic residues" evidence="1">
    <location>
        <begin position="198"/>
        <end position="207"/>
    </location>
</feature>
<evidence type="ECO:0000259" key="2">
    <source>
        <dbReference type="PROSITE" id="PS50815"/>
    </source>
</evidence>
<name>A0A2R5G4U7_9STRA</name>
<dbReference type="InterPro" id="IPR003511">
    <property type="entry name" value="HORMA_dom"/>
</dbReference>
<feature type="region of interest" description="Disordered" evidence="1">
    <location>
        <begin position="192"/>
        <end position="307"/>
    </location>
</feature>
<protein>
    <submittedName>
        <fullName evidence="3">Mitotic spindle assembly checkpoint protein MAD2B</fullName>
    </submittedName>
</protein>
<dbReference type="AlphaFoldDB" id="A0A2R5G4U7"/>
<sequence length="307" mass="33958">MASAAADVGEFLALAVHAVLWRKRVYPRETFRRTVRWGATVWQSMHAGLCAYVDKHVRDAEAWLLKGQLSEIQIVLRDPSDAVPAERIRLKFQTSAAANGAVLTADACRCFFEKVLCKDLGSPPVAEGRTFSLLLVCHEVDPTAYHASWIREVPGALQAPPSRVQVIEPILTVPVTSGIELEAFVQSYHEAKPQIPEKSTRDAEPLAKEQINPRALQESEVLEQEEDSQERSSTNHDADAKQNNHRQQETDEAFDEDADQDNGALGTQVSASKEDWIAPPSSSSEDAFGAQTHQLAAENEFDYSPLE</sequence>
<dbReference type="PROSITE" id="PS50815">
    <property type="entry name" value="HORMA"/>
    <property type="match status" value="1"/>
</dbReference>
<dbReference type="PANTHER" id="PTHR11842:SF10">
    <property type="entry name" value="MITOTIC SPINDLE ASSEMBLY CHECKPOINT PROTEIN MAD2B"/>
    <property type="match status" value="1"/>
</dbReference>
<dbReference type="EMBL" id="BEYU01000008">
    <property type="protein sequence ID" value="GBG24808.1"/>
    <property type="molecule type" value="Genomic_DNA"/>
</dbReference>
<organism evidence="3 4">
    <name type="scientific">Hondaea fermentalgiana</name>
    <dbReference type="NCBI Taxonomy" id="2315210"/>
    <lineage>
        <taxon>Eukaryota</taxon>
        <taxon>Sar</taxon>
        <taxon>Stramenopiles</taxon>
        <taxon>Bigyra</taxon>
        <taxon>Labyrinthulomycetes</taxon>
        <taxon>Thraustochytrida</taxon>
        <taxon>Thraustochytriidae</taxon>
        <taxon>Hondaea</taxon>
    </lineage>
</organism>
<dbReference type="OrthoDB" id="21254at2759"/>
<gene>
    <name evidence="3" type="ORF">FCC1311_010262</name>
</gene>
<evidence type="ECO:0000313" key="3">
    <source>
        <dbReference type="EMBL" id="GBG24808.1"/>
    </source>
</evidence>
<dbReference type="Proteomes" id="UP000241890">
    <property type="component" value="Unassembled WGS sequence"/>
</dbReference>
<dbReference type="Gene3D" id="3.30.900.10">
    <property type="entry name" value="HORMA domain"/>
    <property type="match status" value="1"/>
</dbReference>
<evidence type="ECO:0000313" key="4">
    <source>
        <dbReference type="Proteomes" id="UP000241890"/>
    </source>
</evidence>
<dbReference type="SUPFAM" id="SSF56019">
    <property type="entry name" value="The spindle assembly checkpoint protein mad2"/>
    <property type="match status" value="1"/>
</dbReference>
<feature type="domain" description="HORMA" evidence="2">
    <location>
        <begin position="2"/>
        <end position="307"/>
    </location>
</feature>
<keyword evidence="4" id="KW-1185">Reference proteome</keyword>
<accession>A0A2R5G4U7</accession>
<dbReference type="InterPro" id="IPR045091">
    <property type="entry name" value="Mad2-like"/>
</dbReference>
<proteinExistence type="predicted"/>
<feature type="compositionally biased region" description="Basic and acidic residues" evidence="1">
    <location>
        <begin position="229"/>
        <end position="249"/>
    </location>
</feature>
<dbReference type="InParanoid" id="A0A2R5G4U7"/>
<comment type="caution">
    <text evidence="3">The sequence shown here is derived from an EMBL/GenBank/DDBJ whole genome shotgun (WGS) entry which is preliminary data.</text>
</comment>
<dbReference type="InterPro" id="IPR036570">
    <property type="entry name" value="HORMA_dom_sf"/>
</dbReference>
<feature type="compositionally biased region" description="Acidic residues" evidence="1">
    <location>
        <begin position="250"/>
        <end position="260"/>
    </location>
</feature>
<reference evidence="3 4" key="1">
    <citation type="submission" date="2017-12" db="EMBL/GenBank/DDBJ databases">
        <title>Sequencing, de novo assembly and annotation of complete genome of a new Thraustochytrid species, strain FCC1311.</title>
        <authorList>
            <person name="Sedici K."/>
            <person name="Godart F."/>
            <person name="Aiese Cigliano R."/>
            <person name="Sanseverino W."/>
            <person name="Barakat M."/>
            <person name="Ortet P."/>
            <person name="Marechal E."/>
            <person name="Cagnac O."/>
            <person name="Amato A."/>
        </authorList>
    </citation>
    <scope>NUCLEOTIDE SEQUENCE [LARGE SCALE GENOMIC DNA]</scope>
</reference>
<dbReference type="GO" id="GO:0016035">
    <property type="term" value="C:zeta DNA polymerase complex"/>
    <property type="evidence" value="ECO:0007669"/>
    <property type="project" value="TreeGrafter"/>
</dbReference>
<evidence type="ECO:0000256" key="1">
    <source>
        <dbReference type="SAM" id="MobiDB-lite"/>
    </source>
</evidence>
<dbReference type="PANTHER" id="PTHR11842">
    <property type="entry name" value="MITOTIC SPINDLE ASSEMBLY CHECKPOINT PROTEIN MAD2"/>
    <property type="match status" value="1"/>
</dbReference>